<gene>
    <name evidence="3" type="ORF">MJB10_26350</name>
</gene>
<dbReference type="Pfam" id="PF06722">
    <property type="entry name" value="EryCIII-like_C"/>
    <property type="match status" value="1"/>
</dbReference>
<dbReference type="Gene3D" id="3.40.50.2000">
    <property type="entry name" value="Glycogen Phosphorylase B"/>
    <property type="match status" value="2"/>
</dbReference>
<dbReference type="PANTHER" id="PTHR48050">
    <property type="entry name" value="STEROL 3-BETA-GLUCOSYLTRANSFERASE"/>
    <property type="match status" value="1"/>
</dbReference>
<dbReference type="KEGG" id="proo:MJB10_26350"/>
<dbReference type="PANTHER" id="PTHR48050:SF13">
    <property type="entry name" value="STEROL 3-BETA-GLUCOSYLTRANSFERASE UGT80A2"/>
    <property type="match status" value="1"/>
</dbReference>
<feature type="domain" description="Erythromycin biosynthesis protein CIII-like C-terminal" evidence="2">
    <location>
        <begin position="306"/>
        <end position="400"/>
    </location>
</feature>
<dbReference type="InterPro" id="IPR002213">
    <property type="entry name" value="UDP_glucos_trans"/>
</dbReference>
<evidence type="ECO:0000313" key="4">
    <source>
        <dbReference type="Proteomes" id="UP001304650"/>
    </source>
</evidence>
<dbReference type="GO" id="GO:0005975">
    <property type="term" value="P:carbohydrate metabolic process"/>
    <property type="evidence" value="ECO:0007669"/>
    <property type="project" value="InterPro"/>
</dbReference>
<evidence type="ECO:0000313" key="3">
    <source>
        <dbReference type="EMBL" id="WNR47160.1"/>
    </source>
</evidence>
<dbReference type="GO" id="GO:0016758">
    <property type="term" value="F:hexosyltransferase activity"/>
    <property type="evidence" value="ECO:0007669"/>
    <property type="project" value="InterPro"/>
</dbReference>
<organism evidence="3 4">
    <name type="scientific">Paenibacillus roseopurpureus</name>
    <dbReference type="NCBI Taxonomy" id="2918901"/>
    <lineage>
        <taxon>Bacteria</taxon>
        <taxon>Bacillati</taxon>
        <taxon>Bacillota</taxon>
        <taxon>Bacilli</taxon>
        <taxon>Bacillales</taxon>
        <taxon>Paenibacillaceae</taxon>
        <taxon>Paenibacillus</taxon>
    </lineage>
</organism>
<name>A0AA96LSA9_9BACL</name>
<dbReference type="Pfam" id="PF03033">
    <property type="entry name" value="Glyco_transf_28"/>
    <property type="match status" value="1"/>
</dbReference>
<dbReference type="RefSeq" id="WP_314805869.1">
    <property type="nucleotide sequence ID" value="NZ_CP130319.1"/>
</dbReference>
<evidence type="ECO:0000259" key="1">
    <source>
        <dbReference type="Pfam" id="PF03033"/>
    </source>
</evidence>
<feature type="domain" description="Glycosyltransferase family 28 N-terminal" evidence="1">
    <location>
        <begin position="2"/>
        <end position="102"/>
    </location>
</feature>
<dbReference type="GO" id="GO:0008194">
    <property type="term" value="F:UDP-glycosyltransferase activity"/>
    <property type="evidence" value="ECO:0007669"/>
    <property type="project" value="InterPro"/>
</dbReference>
<protein>
    <submittedName>
        <fullName evidence="3">Glycosyltransferase</fullName>
    </submittedName>
</protein>
<evidence type="ECO:0000259" key="2">
    <source>
        <dbReference type="Pfam" id="PF06722"/>
    </source>
</evidence>
<dbReference type="InterPro" id="IPR050426">
    <property type="entry name" value="Glycosyltransferase_28"/>
</dbReference>
<sequence>MTLLTMGTFGDVRPFLALAYGLEERGHVVTLAGPENFEQYVRETYKRPYASLGLNSQQVLQSEEGRRWMASGDSKQFLKQMAKITHESRFALERDTEAACLDCDIIIAHPLQVFYACMLSEKLNKPLIIANLFPISPATSAFPHFLARSKKLPFGFLNKATYRLVNSVYEKGLRDDMNEWRVRLGGLRPLRGTLYNKLEHQKVPVMQAISPTLVPRPSDWADTVVVTGQWKIPARYVPEQEKAALPEDLKDWLDAGPAPIYFGFGSLPVLEPQKIIQMVMEISHTLQTRAILASGWSEMEMGGVPLPDSIRMISSANHELLFPQCSLVVHHGGAGTTHTAAESGTPAIICSTYADQPFWGERVTELGIGDHIPFPSLTKEKLLQSIRKLQAPDVRQRATEISKRIKMETGLTAALNFIEKQIPTAPVYKN</sequence>
<dbReference type="GO" id="GO:0033072">
    <property type="term" value="P:vancomycin biosynthetic process"/>
    <property type="evidence" value="ECO:0007669"/>
    <property type="project" value="UniProtKB-ARBA"/>
</dbReference>
<dbReference type="SUPFAM" id="SSF53756">
    <property type="entry name" value="UDP-Glycosyltransferase/glycogen phosphorylase"/>
    <property type="match status" value="1"/>
</dbReference>
<dbReference type="InterPro" id="IPR004276">
    <property type="entry name" value="GlycoTrans_28_N"/>
</dbReference>
<dbReference type="EMBL" id="CP130319">
    <property type="protein sequence ID" value="WNR47160.1"/>
    <property type="molecule type" value="Genomic_DNA"/>
</dbReference>
<dbReference type="Proteomes" id="UP001304650">
    <property type="component" value="Chromosome"/>
</dbReference>
<dbReference type="AlphaFoldDB" id="A0AA96LSA9"/>
<dbReference type="CDD" id="cd03784">
    <property type="entry name" value="GT1_Gtf-like"/>
    <property type="match status" value="1"/>
</dbReference>
<accession>A0AA96LSA9</accession>
<reference evidence="3" key="1">
    <citation type="submission" date="2022-02" db="EMBL/GenBank/DDBJ databases">
        <title>Paenibacillus sp. MBLB1832 Whole Genome Shotgun Sequencing.</title>
        <authorList>
            <person name="Hwang C.Y."/>
            <person name="Cho E.-S."/>
            <person name="Seo M.-J."/>
        </authorList>
    </citation>
    <scope>NUCLEOTIDE SEQUENCE</scope>
    <source>
        <strain evidence="3">MBLB1832</strain>
    </source>
</reference>
<proteinExistence type="predicted"/>
<keyword evidence="4" id="KW-1185">Reference proteome</keyword>
<dbReference type="FunFam" id="3.40.50.2000:FF:000009">
    <property type="entry name" value="Sterol 3-beta-glucosyltransferase UGT80A2"/>
    <property type="match status" value="1"/>
</dbReference>
<dbReference type="InterPro" id="IPR010610">
    <property type="entry name" value="EryCIII-like_C"/>
</dbReference>